<accession>A0A318LGR9</accession>
<evidence type="ECO:0000313" key="2">
    <source>
        <dbReference type="Proteomes" id="UP000247892"/>
    </source>
</evidence>
<dbReference type="Proteomes" id="UP000247892">
    <property type="component" value="Unassembled WGS sequence"/>
</dbReference>
<sequence>MLQFDGSERGEYGFFIPGRHCGFERWMVWEEADYLVIVVCQPRRAAGFFIERKVTISQDCHAIRQLVLFCGEQANGPRADLMAHDHNGQRVDERLPFEICASPGAAELSHEKGVRDAFNQNEPLRE</sequence>
<protein>
    <submittedName>
        <fullName evidence="1">Uncharacterized protein</fullName>
    </submittedName>
</protein>
<gene>
    <name evidence="1" type="ORF">BA062_36115</name>
</gene>
<proteinExistence type="predicted"/>
<name>A0A318LGR9_9PSEU</name>
<dbReference type="AlphaFoldDB" id="A0A318LGR9"/>
<comment type="caution">
    <text evidence="1">The sequence shown here is derived from an EMBL/GenBank/DDBJ whole genome shotgun (WGS) entry which is preliminary data.</text>
</comment>
<keyword evidence="2" id="KW-1185">Reference proteome</keyword>
<evidence type="ECO:0000313" key="1">
    <source>
        <dbReference type="EMBL" id="PXY18273.1"/>
    </source>
</evidence>
<organism evidence="1 2">
    <name type="scientific">Prauserella flavalba</name>
    <dbReference type="NCBI Taxonomy" id="1477506"/>
    <lineage>
        <taxon>Bacteria</taxon>
        <taxon>Bacillati</taxon>
        <taxon>Actinomycetota</taxon>
        <taxon>Actinomycetes</taxon>
        <taxon>Pseudonocardiales</taxon>
        <taxon>Pseudonocardiaceae</taxon>
        <taxon>Prauserella</taxon>
    </lineage>
</organism>
<reference evidence="1 2" key="1">
    <citation type="submission" date="2016-07" db="EMBL/GenBank/DDBJ databases">
        <title>Draft genome sequence of Prauserella sp. YIM 121212, isolated from alkaline soil.</title>
        <authorList>
            <person name="Ruckert C."/>
            <person name="Albersmeier A."/>
            <person name="Jiang C.-L."/>
            <person name="Jiang Y."/>
            <person name="Kalinowski J."/>
            <person name="Schneider O."/>
            <person name="Winkler A."/>
            <person name="Zotchev S.B."/>
        </authorList>
    </citation>
    <scope>NUCLEOTIDE SEQUENCE [LARGE SCALE GENOMIC DNA]</scope>
    <source>
        <strain evidence="1 2">YIM 121212</strain>
    </source>
</reference>
<dbReference type="EMBL" id="MASU01000022">
    <property type="protein sequence ID" value="PXY18273.1"/>
    <property type="molecule type" value="Genomic_DNA"/>
</dbReference>